<evidence type="ECO:0000313" key="2">
    <source>
        <dbReference type="Proteomes" id="UP001143856"/>
    </source>
</evidence>
<evidence type="ECO:0000313" key="1">
    <source>
        <dbReference type="EMBL" id="KAJ2983754.1"/>
    </source>
</evidence>
<organism evidence="1 2">
    <name type="scientific">Xylaria curta</name>
    <dbReference type="NCBI Taxonomy" id="42375"/>
    <lineage>
        <taxon>Eukaryota</taxon>
        <taxon>Fungi</taxon>
        <taxon>Dikarya</taxon>
        <taxon>Ascomycota</taxon>
        <taxon>Pezizomycotina</taxon>
        <taxon>Sordariomycetes</taxon>
        <taxon>Xylariomycetidae</taxon>
        <taxon>Xylariales</taxon>
        <taxon>Xylariaceae</taxon>
        <taxon>Xylaria</taxon>
    </lineage>
</organism>
<reference evidence="1" key="1">
    <citation type="submission" date="2022-10" db="EMBL/GenBank/DDBJ databases">
        <title>Genome Sequence of Xylaria curta.</title>
        <authorList>
            <person name="Buettner E."/>
        </authorList>
    </citation>
    <scope>NUCLEOTIDE SEQUENCE</scope>
    <source>
        <strain evidence="1">Babe10</strain>
    </source>
</reference>
<accession>A0ACC1NZA3</accession>
<keyword evidence="2" id="KW-1185">Reference proteome</keyword>
<name>A0ACC1NZA3_9PEZI</name>
<gene>
    <name evidence="1" type="ORF">NUW58_g6196</name>
</gene>
<comment type="caution">
    <text evidence="1">The sequence shown here is derived from an EMBL/GenBank/DDBJ whole genome shotgun (WGS) entry which is preliminary data.</text>
</comment>
<dbReference type="Proteomes" id="UP001143856">
    <property type="component" value="Unassembled WGS sequence"/>
</dbReference>
<dbReference type="EMBL" id="JAPDGR010001349">
    <property type="protein sequence ID" value="KAJ2983754.1"/>
    <property type="molecule type" value="Genomic_DNA"/>
</dbReference>
<sequence length="737" mass="79635">MFLKQIDLTTALRPLYLPDEVLLFVQDNVGLYEGKYKLPNQQCGQVYLTSHRICYVDTKEPRKYSVSLDLKDVERYEFYAGFLKSSAKVTLIPKPAKRASLQSRAVVAAATSSSPLPASDSLLRSAPSNRSQASTATWVCTICSFPNPVPSNFDPTTATAHTPLPPCLACGIKPALTEVLKAAISNVTNRQSTPVIGGSLQISSSPQNKAANGEGFQCPRCTFSNHPSLLSCEICGAPLISKDVPTTVTQQPPRTESPGPTLKLGGVAGLENPESVKVSFRNGGEKIFFERLKGAMTQRKWLLHEAPPVPTSTMANGGGETDAISRSDSNSGRKKVAGIAGLEQMGLDRRKNNERMIGSSFEDLEALMASAKEIIALAESFAGQVGTGTDSATAEANALLAESASQLGLVTTKDIVGGRSGSGAESLYLSELSRNLAEFLTDDARGVLKKAGGIMSLVDLWAMFNRARGGVELVSPNDFEKAARLWEKLKLHVRLRTFKSGVMVVQSSDRTDETTIRALLAWLRDLHEIPPDRDVPWDWQLFGRGVTAHDTAERFGWSIGVAEEELEMAEERGVLCREEGLEGLKFWENFIDTGGHRHRSRQVTDSDKIIEALSANELLHQIPANLHVYGATQPESRDDAADPGGGTNQPVLPYERPTIGPRDATGGRRAIIHVQAQEVDSVENSWTAAGATNCATVSPLTLRRISALRCSETTGPSSGGTLKDAKIVRQSRSVKRA</sequence>
<proteinExistence type="predicted"/>
<protein>
    <submittedName>
        <fullName evidence="1">Uncharacterized protein</fullName>
    </submittedName>
</protein>